<evidence type="ECO:0000313" key="3">
    <source>
        <dbReference type="Proteomes" id="UP000051530"/>
    </source>
</evidence>
<evidence type="ECO:0000313" key="2">
    <source>
        <dbReference type="EMBL" id="KRH92568.1"/>
    </source>
</evidence>
<reference evidence="2 3" key="1">
    <citation type="submission" date="2015-07" db="EMBL/GenBank/DDBJ databases">
        <title>The genome of Pseudoloma neurophilia, a relevant intracellular parasite of the zebrafish.</title>
        <authorList>
            <person name="Ndikumana S."/>
            <person name="Pelin A."/>
            <person name="Sanders J."/>
            <person name="Corradi N."/>
        </authorList>
    </citation>
    <scope>NUCLEOTIDE SEQUENCE [LARGE SCALE GENOMIC DNA]</scope>
    <source>
        <strain evidence="2 3">MK1</strain>
    </source>
</reference>
<dbReference type="AlphaFoldDB" id="A0A0R0LTJ7"/>
<comment type="caution">
    <text evidence="2">The sequence shown here is derived from an EMBL/GenBank/DDBJ whole genome shotgun (WGS) entry which is preliminary data.</text>
</comment>
<organism evidence="2 3">
    <name type="scientific">Pseudoloma neurophilia</name>
    <dbReference type="NCBI Taxonomy" id="146866"/>
    <lineage>
        <taxon>Eukaryota</taxon>
        <taxon>Fungi</taxon>
        <taxon>Fungi incertae sedis</taxon>
        <taxon>Microsporidia</taxon>
        <taxon>Pseudoloma</taxon>
    </lineage>
</organism>
<accession>A0A0R0LTJ7</accession>
<feature type="transmembrane region" description="Helical" evidence="1">
    <location>
        <begin position="81"/>
        <end position="101"/>
    </location>
</feature>
<dbReference type="SUPFAM" id="SSF103481">
    <property type="entry name" value="Multidrug resistance efflux transporter EmrE"/>
    <property type="match status" value="1"/>
</dbReference>
<gene>
    <name evidence="2" type="ORF">M153_4328000342</name>
</gene>
<feature type="transmembrane region" description="Helical" evidence="1">
    <location>
        <begin position="261"/>
        <end position="279"/>
    </location>
</feature>
<sequence>MEKFIKTPLITLTLILFGIYRWGMMKQPIPKSLFLLFDSLLKFLVAFFMAKKRKYFNINIFLIATLFNLNKFAFMKSAEELNIMTLSVLAPVKLIFILLFSRYYDRKFFSLSQYLSIGCIIAGNFLIQYSGQKSNKSNHIFYICVSIIGNFLGAAAMILFDKKIRRKAFDFWDYMFTFSFLSIIAACGEMMFESGFTKYNFLIHLKTFQFYLAIGVGVSETFLNTLLMFVLLPLEKVLVSNLIIVSVTFLSNWFFKEELTKISVLSLFITYLGICIFEYESYKQNKMKKIEDYHKKITAQNHKDYSKPDHDKN</sequence>
<protein>
    <submittedName>
        <fullName evidence="2">Putative transporter</fullName>
    </submittedName>
</protein>
<evidence type="ECO:0000256" key="1">
    <source>
        <dbReference type="SAM" id="Phobius"/>
    </source>
</evidence>
<feature type="transmembrane region" description="Helical" evidence="1">
    <location>
        <begin position="208"/>
        <end position="231"/>
    </location>
</feature>
<feature type="transmembrane region" description="Helical" evidence="1">
    <location>
        <begin position="139"/>
        <end position="160"/>
    </location>
</feature>
<keyword evidence="1" id="KW-0472">Membrane</keyword>
<dbReference type="VEuPathDB" id="MicrosporidiaDB:M153_4328000342"/>
<dbReference type="OrthoDB" id="10372356at2759"/>
<dbReference type="Proteomes" id="UP000051530">
    <property type="component" value="Unassembled WGS sequence"/>
</dbReference>
<keyword evidence="1" id="KW-0812">Transmembrane</keyword>
<feature type="transmembrane region" description="Helical" evidence="1">
    <location>
        <begin position="56"/>
        <end position="75"/>
    </location>
</feature>
<feature type="transmembrane region" description="Helical" evidence="1">
    <location>
        <begin position="108"/>
        <end position="127"/>
    </location>
</feature>
<dbReference type="InterPro" id="IPR037185">
    <property type="entry name" value="EmrE-like"/>
</dbReference>
<feature type="transmembrane region" description="Helical" evidence="1">
    <location>
        <begin position="238"/>
        <end position="255"/>
    </location>
</feature>
<keyword evidence="1" id="KW-1133">Transmembrane helix</keyword>
<dbReference type="EMBL" id="LGUB01000827">
    <property type="protein sequence ID" value="KRH92568.1"/>
    <property type="molecule type" value="Genomic_DNA"/>
</dbReference>
<feature type="transmembrane region" description="Helical" evidence="1">
    <location>
        <begin position="172"/>
        <end position="192"/>
    </location>
</feature>
<proteinExistence type="predicted"/>
<keyword evidence="3" id="KW-1185">Reference proteome</keyword>
<feature type="transmembrane region" description="Helical" evidence="1">
    <location>
        <begin position="7"/>
        <end position="23"/>
    </location>
</feature>
<name>A0A0R0LTJ7_9MICR</name>